<evidence type="ECO:0000313" key="2">
    <source>
        <dbReference type="Proteomes" id="UP000178650"/>
    </source>
</evidence>
<comment type="caution">
    <text evidence="1">The sequence shown here is derived from an EMBL/GenBank/DDBJ whole genome shotgun (WGS) entry which is preliminary data.</text>
</comment>
<protein>
    <submittedName>
        <fullName evidence="1">Uncharacterized protein</fullName>
    </submittedName>
</protein>
<dbReference type="STRING" id="1802223.A2358_02070"/>
<accession>A0A1G2IUI4</accession>
<name>A0A1G2IUI4_9BACT</name>
<gene>
    <name evidence="1" type="ORF">A2358_02070</name>
</gene>
<evidence type="ECO:0000313" key="1">
    <source>
        <dbReference type="EMBL" id="OGZ78393.1"/>
    </source>
</evidence>
<dbReference type="Proteomes" id="UP000178650">
    <property type="component" value="Unassembled WGS sequence"/>
</dbReference>
<reference evidence="1 2" key="1">
    <citation type="journal article" date="2016" name="Nat. Commun.">
        <title>Thousands of microbial genomes shed light on interconnected biogeochemical processes in an aquifer system.</title>
        <authorList>
            <person name="Anantharaman K."/>
            <person name="Brown C.T."/>
            <person name="Hug L.A."/>
            <person name="Sharon I."/>
            <person name="Castelle C.J."/>
            <person name="Probst A.J."/>
            <person name="Thomas B.C."/>
            <person name="Singh A."/>
            <person name="Wilkins M.J."/>
            <person name="Karaoz U."/>
            <person name="Brodie E.L."/>
            <person name="Williams K.H."/>
            <person name="Hubbard S.S."/>
            <person name="Banfield J.F."/>
        </authorList>
    </citation>
    <scope>NUCLEOTIDE SEQUENCE [LARGE SCALE GENOMIC DNA]</scope>
</reference>
<organism evidence="1 2">
    <name type="scientific">Candidatus Staskawiczbacteria bacterium RIFOXYB1_FULL_37_44</name>
    <dbReference type="NCBI Taxonomy" id="1802223"/>
    <lineage>
        <taxon>Bacteria</taxon>
        <taxon>Candidatus Staskawicziibacteriota</taxon>
    </lineage>
</organism>
<dbReference type="AlphaFoldDB" id="A0A1G2IUI4"/>
<sequence length="150" mass="17099">MQVQQKERPALQSILFSLNEVIAALSALAEINKLHAEIREMNSVQRENLVLRAETVVTLVGATRDYFCIRIANLFDKRKDIHSLKKYFRGDAIDKLEKHAITVAAIKARHNNIAHMGKIYTKWPEIDDILAATDLKELLEGIRLGILINR</sequence>
<dbReference type="EMBL" id="MHPJ01000022">
    <property type="protein sequence ID" value="OGZ78393.1"/>
    <property type="molecule type" value="Genomic_DNA"/>
</dbReference>
<proteinExistence type="predicted"/>